<dbReference type="GO" id="GO:0005737">
    <property type="term" value="C:cytoplasm"/>
    <property type="evidence" value="ECO:0007669"/>
    <property type="project" value="UniProtKB-SubCell"/>
</dbReference>
<dbReference type="InterPro" id="IPR001020">
    <property type="entry name" value="PTS_HPr_His_P_site"/>
</dbReference>
<comment type="caution">
    <text evidence="9">The sequence shown here is derived from an EMBL/GenBank/DDBJ whole genome shotgun (WGS) entry which is preliminary data.</text>
</comment>
<keyword evidence="9" id="KW-0762">Sugar transport</keyword>
<dbReference type="AlphaFoldDB" id="A0A0A3YKQ1"/>
<dbReference type="RefSeq" id="WP_034898360.1">
    <property type="nucleotide sequence ID" value="NZ_JRUQ01000075.1"/>
</dbReference>
<evidence type="ECO:0000256" key="1">
    <source>
        <dbReference type="ARBA" id="ARBA00004496"/>
    </source>
</evidence>
<evidence type="ECO:0000313" key="10">
    <source>
        <dbReference type="Proteomes" id="UP000030351"/>
    </source>
</evidence>
<evidence type="ECO:0000256" key="5">
    <source>
        <dbReference type="ARBA" id="ARBA00037424"/>
    </source>
</evidence>
<dbReference type="Proteomes" id="UP000030351">
    <property type="component" value="Unassembled WGS sequence"/>
</dbReference>
<dbReference type="PROSITE" id="PS51350">
    <property type="entry name" value="PTS_HPR_DOM"/>
    <property type="match status" value="1"/>
</dbReference>
<dbReference type="eggNOG" id="COG1925">
    <property type="taxonomic scope" value="Bacteria"/>
</dbReference>
<evidence type="ECO:0000256" key="7">
    <source>
        <dbReference type="ARBA" id="ARBA00041734"/>
    </source>
</evidence>
<accession>A0A0A3YKQ1</accession>
<evidence type="ECO:0000256" key="4">
    <source>
        <dbReference type="ARBA" id="ARBA00022683"/>
    </source>
</evidence>
<dbReference type="InterPro" id="IPR000032">
    <property type="entry name" value="HPr-like"/>
</dbReference>
<evidence type="ECO:0000259" key="8">
    <source>
        <dbReference type="PROSITE" id="PS51350"/>
    </source>
</evidence>
<dbReference type="InterPro" id="IPR050399">
    <property type="entry name" value="HPr"/>
</dbReference>
<feature type="domain" description="HPr" evidence="8">
    <location>
        <begin position="1"/>
        <end position="88"/>
    </location>
</feature>
<evidence type="ECO:0000313" key="9">
    <source>
        <dbReference type="EMBL" id="KGT87372.1"/>
    </source>
</evidence>
<comment type="similarity">
    <text evidence="2">Belongs to the HPr family.</text>
</comment>
<dbReference type="PANTHER" id="PTHR33705">
    <property type="entry name" value="PHOSPHOCARRIER PROTEIN HPR"/>
    <property type="match status" value="1"/>
</dbReference>
<keyword evidence="9" id="KW-0813">Transport</keyword>
<name>A0A0A3YKQ1_9GAMM</name>
<organism evidence="9 10">
    <name type="scientific">Erwinia typographi</name>
    <dbReference type="NCBI Taxonomy" id="371042"/>
    <lineage>
        <taxon>Bacteria</taxon>
        <taxon>Pseudomonadati</taxon>
        <taxon>Pseudomonadota</taxon>
        <taxon>Gammaproteobacteria</taxon>
        <taxon>Enterobacterales</taxon>
        <taxon>Erwiniaceae</taxon>
        <taxon>Erwinia</taxon>
    </lineage>
</organism>
<evidence type="ECO:0000256" key="3">
    <source>
        <dbReference type="ARBA" id="ARBA00022490"/>
    </source>
</evidence>
<dbReference type="GO" id="GO:0009401">
    <property type="term" value="P:phosphoenolpyruvate-dependent sugar phosphotransferase system"/>
    <property type="evidence" value="ECO:0007669"/>
    <property type="project" value="UniProtKB-KW"/>
</dbReference>
<dbReference type="SUPFAM" id="SSF55594">
    <property type="entry name" value="HPr-like"/>
    <property type="match status" value="1"/>
</dbReference>
<keyword evidence="10" id="KW-1185">Reference proteome</keyword>
<dbReference type="NCBIfam" id="TIGR01003">
    <property type="entry name" value="PTS_HPr_family"/>
    <property type="match status" value="1"/>
</dbReference>
<gene>
    <name evidence="9" type="ORF">NG99_23345</name>
</gene>
<comment type="function">
    <text evidence="5">Component of the phosphoenolpyruvate-dependent nitrogen-metabolic phosphotransferase system (nitrogen-metabolic PTS), that seems to be involved in regulating nitrogen metabolism. The phosphoryl group from phosphoenolpyruvate (PEP) is transferred to the phosphoryl carrier protein NPr by enzyme I-Ntr. Phospho-NPr then transfers it to EIIA-Ntr. Could function in the transcriptional regulation of sigma-54 dependent operons in conjunction with the NPr (PtsO) and EIIA-Ntr (PtsN) proteins.</text>
</comment>
<keyword evidence="3" id="KW-0963">Cytoplasm</keyword>
<dbReference type="EMBL" id="JRUQ01000075">
    <property type="protein sequence ID" value="KGT87372.1"/>
    <property type="molecule type" value="Genomic_DNA"/>
</dbReference>
<keyword evidence="4" id="KW-0598">Phosphotransferase system</keyword>
<evidence type="ECO:0000256" key="6">
    <source>
        <dbReference type="ARBA" id="ARBA00040081"/>
    </source>
</evidence>
<sequence>MIRENIRVVNSTGLHARPAATLIKTVKKYASSVTLVNNGKEVVLKGLMSVLGAGVKGHSEVEIICEGADEQDAMTEIKGLFASGFGEKE</sequence>
<dbReference type="Gene3D" id="3.30.1340.10">
    <property type="entry name" value="HPr-like"/>
    <property type="match status" value="1"/>
</dbReference>
<comment type="subcellular location">
    <subcellularLocation>
        <location evidence="1">Cytoplasm</location>
    </subcellularLocation>
</comment>
<dbReference type="Pfam" id="PF00381">
    <property type="entry name" value="PTS-HPr"/>
    <property type="match status" value="1"/>
</dbReference>
<protein>
    <recommendedName>
        <fullName evidence="6">Phosphocarrier protein NPr</fullName>
    </recommendedName>
    <alternativeName>
        <fullName evidence="7">Nitrogen-related HPr</fullName>
    </alternativeName>
</protein>
<reference evidence="9 10" key="1">
    <citation type="submission" date="2014-10" db="EMBL/GenBank/DDBJ databases">
        <title>Genome sequence of Erwinia typographi M043b.</title>
        <authorList>
            <person name="Chan K.-G."/>
            <person name="Tan W.-S."/>
        </authorList>
    </citation>
    <scope>NUCLEOTIDE SEQUENCE [LARGE SCALE GENOMIC DNA]</scope>
    <source>
        <strain evidence="9 10">M043b</strain>
    </source>
</reference>
<dbReference type="PRINTS" id="PR00107">
    <property type="entry name" value="PHOSPHOCPHPR"/>
</dbReference>
<dbReference type="PANTHER" id="PTHR33705:SF2">
    <property type="entry name" value="PHOSPHOCARRIER PROTEIN NPR"/>
    <property type="match status" value="1"/>
</dbReference>
<dbReference type="InterPro" id="IPR035895">
    <property type="entry name" value="HPr-like_sf"/>
</dbReference>
<dbReference type="STRING" id="371042.NG99_23345"/>
<dbReference type="CDD" id="cd00367">
    <property type="entry name" value="PTS-HPr_like"/>
    <property type="match status" value="1"/>
</dbReference>
<dbReference type="PROSITE" id="PS00369">
    <property type="entry name" value="PTS_HPR_HIS"/>
    <property type="match status" value="1"/>
</dbReference>
<evidence type="ECO:0000256" key="2">
    <source>
        <dbReference type="ARBA" id="ARBA00010736"/>
    </source>
</evidence>
<dbReference type="OrthoDB" id="9798965at2"/>
<proteinExistence type="inferred from homology"/>